<comment type="caution">
    <text evidence="2">The sequence shown here is derived from an EMBL/GenBank/DDBJ whole genome shotgun (WGS) entry which is preliminary data.</text>
</comment>
<dbReference type="AlphaFoldDB" id="A0A556AMU8"/>
<keyword evidence="3" id="KW-1185">Reference proteome</keyword>
<sequence length="108" mass="12141">MLEDLDHLAVRVRQLAKYAESTKAELARLTQRSQAEQAALSESYRSQLAALTETSQREKAALSERLAVSEAENRHLRSLLVAARERVEDVLSRIPDPDARAMQEPAEQ</sequence>
<keyword evidence="1" id="KW-0175">Coiled coil</keyword>
<feature type="coiled-coil region" evidence="1">
    <location>
        <begin position="12"/>
        <end position="39"/>
    </location>
</feature>
<gene>
    <name evidence="2" type="ORF">FOZ76_12950</name>
</gene>
<name>A0A556AMU8_9BURK</name>
<dbReference type="Proteomes" id="UP000318405">
    <property type="component" value="Unassembled WGS sequence"/>
</dbReference>
<proteinExistence type="predicted"/>
<organism evidence="2 3">
    <name type="scientific">Verticiella sediminum</name>
    <dbReference type="NCBI Taxonomy" id="1247510"/>
    <lineage>
        <taxon>Bacteria</taxon>
        <taxon>Pseudomonadati</taxon>
        <taxon>Pseudomonadota</taxon>
        <taxon>Betaproteobacteria</taxon>
        <taxon>Burkholderiales</taxon>
        <taxon>Alcaligenaceae</taxon>
        <taxon>Verticiella</taxon>
    </lineage>
</organism>
<evidence type="ECO:0000313" key="3">
    <source>
        <dbReference type="Proteomes" id="UP000318405"/>
    </source>
</evidence>
<dbReference type="RefSeq" id="WP_143948684.1">
    <property type="nucleotide sequence ID" value="NZ_BAABMB010000006.1"/>
</dbReference>
<protein>
    <recommendedName>
        <fullName evidence="4">DUF904 domain-containing protein</fullName>
    </recommendedName>
</protein>
<accession>A0A556AMU8</accession>
<evidence type="ECO:0000313" key="2">
    <source>
        <dbReference type="EMBL" id="TSH94210.1"/>
    </source>
</evidence>
<reference evidence="2 3" key="1">
    <citation type="submission" date="2019-07" db="EMBL/GenBank/DDBJ databases">
        <title>Qingshengfaniella alkalisoli gen. nov., sp. nov., isolated from saline soil.</title>
        <authorList>
            <person name="Xu L."/>
            <person name="Huang X.-X."/>
            <person name="Sun J.-Q."/>
        </authorList>
    </citation>
    <scope>NUCLEOTIDE SEQUENCE [LARGE SCALE GENOMIC DNA]</scope>
    <source>
        <strain evidence="2 3">DSM 27279</strain>
    </source>
</reference>
<evidence type="ECO:0008006" key="4">
    <source>
        <dbReference type="Google" id="ProtNLM"/>
    </source>
</evidence>
<dbReference type="EMBL" id="VLTJ01000025">
    <property type="protein sequence ID" value="TSH94210.1"/>
    <property type="molecule type" value="Genomic_DNA"/>
</dbReference>
<evidence type="ECO:0000256" key="1">
    <source>
        <dbReference type="SAM" id="Coils"/>
    </source>
</evidence>